<comment type="caution">
    <text evidence="2">The sequence shown here is derived from an EMBL/GenBank/DDBJ whole genome shotgun (WGS) entry which is preliminary data.</text>
</comment>
<dbReference type="Proteomes" id="UP001224775">
    <property type="component" value="Unassembled WGS sequence"/>
</dbReference>
<evidence type="ECO:0000313" key="3">
    <source>
        <dbReference type="Proteomes" id="UP001224775"/>
    </source>
</evidence>
<name>A0AAD9DC80_9STRA</name>
<protein>
    <recommendedName>
        <fullName evidence="4">F-box domain-containing protein</fullName>
    </recommendedName>
</protein>
<evidence type="ECO:0008006" key="4">
    <source>
        <dbReference type="Google" id="ProtNLM"/>
    </source>
</evidence>
<feature type="region of interest" description="Disordered" evidence="1">
    <location>
        <begin position="1"/>
        <end position="24"/>
    </location>
</feature>
<dbReference type="SUPFAM" id="SSF52047">
    <property type="entry name" value="RNI-like"/>
    <property type="match status" value="1"/>
</dbReference>
<organism evidence="2 3">
    <name type="scientific">Skeletonema marinoi</name>
    <dbReference type="NCBI Taxonomy" id="267567"/>
    <lineage>
        <taxon>Eukaryota</taxon>
        <taxon>Sar</taxon>
        <taxon>Stramenopiles</taxon>
        <taxon>Ochrophyta</taxon>
        <taxon>Bacillariophyta</taxon>
        <taxon>Coscinodiscophyceae</taxon>
        <taxon>Thalassiosirophycidae</taxon>
        <taxon>Thalassiosirales</taxon>
        <taxon>Skeletonemataceae</taxon>
        <taxon>Skeletonema</taxon>
        <taxon>Skeletonema marinoi-dohrnii complex</taxon>
    </lineage>
</organism>
<dbReference type="Gene3D" id="3.80.10.10">
    <property type="entry name" value="Ribonuclease Inhibitor"/>
    <property type="match status" value="1"/>
</dbReference>
<dbReference type="EMBL" id="JATAAI010000015">
    <property type="protein sequence ID" value="KAK1740400.1"/>
    <property type="molecule type" value="Genomic_DNA"/>
</dbReference>
<gene>
    <name evidence="2" type="ORF">QTG54_008495</name>
</gene>
<keyword evidence="3" id="KW-1185">Reference proteome</keyword>
<reference evidence="2" key="1">
    <citation type="submission" date="2023-06" db="EMBL/GenBank/DDBJ databases">
        <title>Survivors Of The Sea: Transcriptome response of Skeletonema marinoi to long-term dormancy.</title>
        <authorList>
            <person name="Pinder M.I.M."/>
            <person name="Kourtchenko O."/>
            <person name="Robertson E.K."/>
            <person name="Larsson T."/>
            <person name="Maumus F."/>
            <person name="Osuna-Cruz C.M."/>
            <person name="Vancaester E."/>
            <person name="Stenow R."/>
            <person name="Vandepoele K."/>
            <person name="Ploug H."/>
            <person name="Bruchert V."/>
            <person name="Godhe A."/>
            <person name="Topel M."/>
        </authorList>
    </citation>
    <scope>NUCLEOTIDE SEQUENCE</scope>
    <source>
        <strain evidence="2">R05AC</strain>
    </source>
</reference>
<sequence>MATPTRKKPRLSASPNSTSLPKELPSFKSLSDDELAHVLGFLPPEDIMRARLSIKLRDFATTLIIPPSDYRVRRYKVMEAMTKALSNIQQITIDNLGFGQKYADGVDPNEDRVKYTKDHITRDITILKRFKKLRVLELYDAPLNGRYAFLFKLPLLQKLTIVSMDCFKWDVFMLSGLLSLRELHCEGSCVEGNIKDLRALKDNLEKLNMHNCRGIEGDFMTLSDFRRLKMLDLGGASGIIGDVRKIRIDDDYQALEEIHLPKRVIGGKDHEFQFISEVADVMLALHRLRQRIPTISRDCYWKLSEASPEWYDVDEYNQYPAPPFIISFVQAGPRVGWRWLSPSRPRIRLNRARIRVDTQSDRGGSCEVNWLDKEPVRRRSGYTTYIQEMQSIEKEIDFYKGYYRPPTADEYKQLCICKEANTD</sequence>
<proteinExistence type="predicted"/>
<accession>A0AAD9DC80</accession>
<dbReference type="AlphaFoldDB" id="A0AAD9DC80"/>
<feature type="compositionally biased region" description="Basic residues" evidence="1">
    <location>
        <begin position="1"/>
        <end position="10"/>
    </location>
</feature>
<dbReference type="InterPro" id="IPR032675">
    <property type="entry name" value="LRR_dom_sf"/>
</dbReference>
<evidence type="ECO:0000313" key="2">
    <source>
        <dbReference type="EMBL" id="KAK1740400.1"/>
    </source>
</evidence>
<evidence type="ECO:0000256" key="1">
    <source>
        <dbReference type="SAM" id="MobiDB-lite"/>
    </source>
</evidence>